<dbReference type="PRINTS" id="PR00039">
    <property type="entry name" value="HTHLYSR"/>
</dbReference>
<comment type="caution">
    <text evidence="6">The sequence shown here is derived from an EMBL/GenBank/DDBJ whole genome shotgun (WGS) entry which is preliminary data.</text>
</comment>
<evidence type="ECO:0000313" key="7">
    <source>
        <dbReference type="Proteomes" id="UP001527866"/>
    </source>
</evidence>
<dbReference type="SUPFAM" id="SSF53850">
    <property type="entry name" value="Periplasmic binding protein-like II"/>
    <property type="match status" value="1"/>
</dbReference>
<keyword evidence="7" id="KW-1185">Reference proteome</keyword>
<sequence>MVSDHSISDADSGRSEARDPLNAQWLRTFAAVARLGSFSAAAEELRYTQSAVSQQVAALEKDLGTAVLRRRPVEPTEAGARLLEHAGPVLLRLAAARTDAERAREPVARRLAVAACPGAFGAAAAWALARVRAAEPRLEASVRTAPLPAVVGGVASGEFDAGLVDGVAAPSDPLRLGAAEGGAEALRTELVAESPLVVALPAAHPLAGRSGVRLADLVDALWIDAPGASVPLEVLRDTDPNASPRAALRLDGGDAGALEALVAAGHGAALVPRGRLRGVAEAPVVAPRLVHRTELVHLDPRGPAQDFAEALVRRGTSAASAAR</sequence>
<evidence type="ECO:0000256" key="1">
    <source>
        <dbReference type="ARBA" id="ARBA00009437"/>
    </source>
</evidence>
<reference evidence="6 7" key="1">
    <citation type="submission" date="2023-01" db="EMBL/GenBank/DDBJ databases">
        <title>Draft genome sequence of Nocardiopsis sp. RSe5-2 isolated from halophytes.</title>
        <authorList>
            <person name="Duangmal K."/>
            <person name="Chantavorakit T."/>
        </authorList>
    </citation>
    <scope>NUCLEOTIDE SEQUENCE [LARGE SCALE GENOMIC DNA]</scope>
    <source>
        <strain evidence="6 7">RSe5-2</strain>
    </source>
</reference>
<dbReference type="CDD" id="cd05466">
    <property type="entry name" value="PBP2_LTTR_substrate"/>
    <property type="match status" value="1"/>
</dbReference>
<name>A0ABT4U7B0_9ACTN</name>
<protein>
    <submittedName>
        <fullName evidence="6">LysR family transcriptional regulator</fullName>
    </submittedName>
</protein>
<dbReference type="InterPro" id="IPR036390">
    <property type="entry name" value="WH_DNA-bd_sf"/>
</dbReference>
<comment type="similarity">
    <text evidence="1">Belongs to the LysR transcriptional regulatory family.</text>
</comment>
<organism evidence="6 7">
    <name type="scientific">Nocardiopsis endophytica</name>
    <dbReference type="NCBI Taxonomy" id="3018445"/>
    <lineage>
        <taxon>Bacteria</taxon>
        <taxon>Bacillati</taxon>
        <taxon>Actinomycetota</taxon>
        <taxon>Actinomycetes</taxon>
        <taxon>Streptosporangiales</taxon>
        <taxon>Nocardiopsidaceae</taxon>
        <taxon>Nocardiopsis</taxon>
    </lineage>
</organism>
<dbReference type="PROSITE" id="PS50931">
    <property type="entry name" value="HTH_LYSR"/>
    <property type="match status" value="1"/>
</dbReference>
<dbReference type="Pfam" id="PF03466">
    <property type="entry name" value="LysR_substrate"/>
    <property type="match status" value="1"/>
</dbReference>
<dbReference type="PANTHER" id="PTHR30126:SF39">
    <property type="entry name" value="HTH-TYPE TRANSCRIPTIONAL REGULATOR CYSL"/>
    <property type="match status" value="1"/>
</dbReference>
<dbReference type="InterPro" id="IPR005119">
    <property type="entry name" value="LysR_subst-bd"/>
</dbReference>
<evidence type="ECO:0000256" key="3">
    <source>
        <dbReference type="ARBA" id="ARBA00023125"/>
    </source>
</evidence>
<dbReference type="RefSeq" id="WP_270686727.1">
    <property type="nucleotide sequence ID" value="NZ_JAQFWQ010000045.1"/>
</dbReference>
<dbReference type="InterPro" id="IPR036388">
    <property type="entry name" value="WH-like_DNA-bd_sf"/>
</dbReference>
<dbReference type="Gene3D" id="3.40.190.10">
    <property type="entry name" value="Periplasmic binding protein-like II"/>
    <property type="match status" value="2"/>
</dbReference>
<feature type="domain" description="HTH lysR-type" evidence="5">
    <location>
        <begin position="21"/>
        <end position="76"/>
    </location>
</feature>
<gene>
    <name evidence="6" type="ORF">O4J56_16425</name>
</gene>
<evidence type="ECO:0000256" key="2">
    <source>
        <dbReference type="ARBA" id="ARBA00023015"/>
    </source>
</evidence>
<evidence type="ECO:0000256" key="4">
    <source>
        <dbReference type="ARBA" id="ARBA00023163"/>
    </source>
</evidence>
<keyword evidence="3" id="KW-0238">DNA-binding</keyword>
<evidence type="ECO:0000259" key="5">
    <source>
        <dbReference type="PROSITE" id="PS50931"/>
    </source>
</evidence>
<dbReference type="SUPFAM" id="SSF46785">
    <property type="entry name" value="Winged helix' DNA-binding domain"/>
    <property type="match status" value="1"/>
</dbReference>
<dbReference type="InterPro" id="IPR000847">
    <property type="entry name" value="LysR_HTH_N"/>
</dbReference>
<dbReference type="Pfam" id="PF00126">
    <property type="entry name" value="HTH_1"/>
    <property type="match status" value="1"/>
</dbReference>
<dbReference type="Gene3D" id="1.10.10.10">
    <property type="entry name" value="Winged helix-like DNA-binding domain superfamily/Winged helix DNA-binding domain"/>
    <property type="match status" value="1"/>
</dbReference>
<dbReference type="EMBL" id="JAQFWQ010000045">
    <property type="protein sequence ID" value="MDA2812232.1"/>
    <property type="molecule type" value="Genomic_DNA"/>
</dbReference>
<dbReference type="PANTHER" id="PTHR30126">
    <property type="entry name" value="HTH-TYPE TRANSCRIPTIONAL REGULATOR"/>
    <property type="match status" value="1"/>
</dbReference>
<keyword evidence="2" id="KW-0805">Transcription regulation</keyword>
<proteinExistence type="inferred from homology"/>
<evidence type="ECO:0000313" key="6">
    <source>
        <dbReference type="EMBL" id="MDA2812232.1"/>
    </source>
</evidence>
<dbReference type="Proteomes" id="UP001527866">
    <property type="component" value="Unassembled WGS sequence"/>
</dbReference>
<accession>A0ABT4U7B0</accession>
<keyword evidence="4" id="KW-0804">Transcription</keyword>